<dbReference type="InterPro" id="IPR013099">
    <property type="entry name" value="K_chnl_dom"/>
</dbReference>
<dbReference type="Proteomes" id="UP000249248">
    <property type="component" value="Unassembled WGS sequence"/>
</dbReference>
<proteinExistence type="predicted"/>
<keyword evidence="6" id="KW-1185">Reference proteome</keyword>
<comment type="subcellular location">
    <subcellularLocation>
        <location evidence="1">Cell membrane</location>
        <topology evidence="1">Multi-pass membrane protein</topology>
    </subcellularLocation>
</comment>
<dbReference type="Pfam" id="PF07885">
    <property type="entry name" value="Ion_trans_2"/>
    <property type="match status" value="1"/>
</dbReference>
<feature type="transmembrane region" description="Helical" evidence="2">
    <location>
        <begin position="12"/>
        <end position="32"/>
    </location>
</feature>
<dbReference type="InterPro" id="IPR006037">
    <property type="entry name" value="RCK_C"/>
</dbReference>
<dbReference type="SUPFAM" id="SSF81324">
    <property type="entry name" value="Voltage-gated potassium channels"/>
    <property type="match status" value="1"/>
</dbReference>
<dbReference type="AlphaFoldDB" id="A0A2W1NMP9"/>
<dbReference type="EMBL" id="QKSB01000005">
    <property type="protein sequence ID" value="PZE16942.1"/>
    <property type="molecule type" value="Genomic_DNA"/>
</dbReference>
<accession>A0A2W1NMP9</accession>
<feature type="transmembrane region" description="Helical" evidence="2">
    <location>
        <begin position="65"/>
        <end position="95"/>
    </location>
</feature>
<reference evidence="5 6" key="1">
    <citation type="submission" date="2018-06" db="EMBL/GenBank/DDBJ databases">
        <title>The draft genome sequence of Crocinitomix sp. SM1701.</title>
        <authorList>
            <person name="Zhang X."/>
        </authorList>
    </citation>
    <scope>NUCLEOTIDE SEQUENCE [LARGE SCALE GENOMIC DNA]</scope>
    <source>
        <strain evidence="5 6">SM1701</strain>
    </source>
</reference>
<dbReference type="PROSITE" id="PS51202">
    <property type="entry name" value="RCK_C"/>
    <property type="match status" value="1"/>
</dbReference>
<comment type="caution">
    <text evidence="5">The sequence shown here is derived from an EMBL/GenBank/DDBJ whole genome shotgun (WGS) entry which is preliminary data.</text>
</comment>
<gene>
    <name evidence="5" type="ORF">DNU06_09325</name>
</gene>
<name>A0A2W1NMP9_9FLAO</name>
<evidence type="ECO:0000313" key="6">
    <source>
        <dbReference type="Proteomes" id="UP000249248"/>
    </source>
</evidence>
<dbReference type="SUPFAM" id="SSF116726">
    <property type="entry name" value="TrkA C-terminal domain-like"/>
    <property type="match status" value="1"/>
</dbReference>
<keyword evidence="2" id="KW-0812">Transmembrane</keyword>
<dbReference type="InterPro" id="IPR036721">
    <property type="entry name" value="RCK_C_sf"/>
</dbReference>
<dbReference type="PANTHER" id="PTHR43833">
    <property type="entry name" value="POTASSIUM CHANNEL PROTEIN 2-RELATED-RELATED"/>
    <property type="match status" value="1"/>
</dbReference>
<dbReference type="Gene3D" id="3.40.50.720">
    <property type="entry name" value="NAD(P)-binding Rossmann-like Domain"/>
    <property type="match status" value="1"/>
</dbReference>
<keyword evidence="5" id="KW-0407">Ion channel</keyword>
<dbReference type="GO" id="GO:0008324">
    <property type="term" value="F:monoatomic cation transmembrane transporter activity"/>
    <property type="evidence" value="ECO:0007669"/>
    <property type="project" value="InterPro"/>
</dbReference>
<protein>
    <submittedName>
        <fullName evidence="5">Potassium channel protein</fullName>
    </submittedName>
</protein>
<dbReference type="Gene3D" id="1.10.287.70">
    <property type="match status" value="1"/>
</dbReference>
<keyword evidence="2" id="KW-0472">Membrane</keyword>
<dbReference type="PROSITE" id="PS51201">
    <property type="entry name" value="RCK_N"/>
    <property type="match status" value="1"/>
</dbReference>
<evidence type="ECO:0000256" key="1">
    <source>
        <dbReference type="ARBA" id="ARBA00004651"/>
    </source>
</evidence>
<organism evidence="5 6">
    <name type="scientific">Putridiphycobacter roseus</name>
    <dbReference type="NCBI Taxonomy" id="2219161"/>
    <lineage>
        <taxon>Bacteria</taxon>
        <taxon>Pseudomonadati</taxon>
        <taxon>Bacteroidota</taxon>
        <taxon>Flavobacteriia</taxon>
        <taxon>Flavobacteriales</taxon>
        <taxon>Crocinitomicaceae</taxon>
        <taxon>Putridiphycobacter</taxon>
    </lineage>
</organism>
<keyword evidence="5" id="KW-0406">Ion transport</keyword>
<evidence type="ECO:0000259" key="3">
    <source>
        <dbReference type="PROSITE" id="PS51201"/>
    </source>
</evidence>
<feature type="domain" description="RCK C-terminal" evidence="4">
    <location>
        <begin position="249"/>
        <end position="336"/>
    </location>
</feature>
<evidence type="ECO:0000259" key="4">
    <source>
        <dbReference type="PROSITE" id="PS51202"/>
    </source>
</evidence>
<keyword evidence="2" id="KW-1133">Transmembrane helix</keyword>
<dbReference type="Pfam" id="PF02254">
    <property type="entry name" value="TrkA_N"/>
    <property type="match status" value="1"/>
</dbReference>
<feature type="domain" description="RCK N-terminal" evidence="3">
    <location>
        <begin position="111"/>
        <end position="227"/>
    </location>
</feature>
<dbReference type="Gene3D" id="3.30.70.1450">
    <property type="entry name" value="Regulator of K+ conductance, C-terminal domain"/>
    <property type="match status" value="1"/>
</dbReference>
<dbReference type="GO" id="GO:0006813">
    <property type="term" value="P:potassium ion transport"/>
    <property type="evidence" value="ECO:0007669"/>
    <property type="project" value="InterPro"/>
</dbReference>
<dbReference type="InterPro" id="IPR003148">
    <property type="entry name" value="RCK_N"/>
</dbReference>
<evidence type="ECO:0000313" key="5">
    <source>
        <dbReference type="EMBL" id="PZE16942.1"/>
    </source>
</evidence>
<dbReference type="SUPFAM" id="SSF51735">
    <property type="entry name" value="NAD(P)-binding Rossmann-fold domains"/>
    <property type="match status" value="1"/>
</dbReference>
<dbReference type="OrthoDB" id="9781411at2"/>
<dbReference type="GO" id="GO:0005886">
    <property type="term" value="C:plasma membrane"/>
    <property type="evidence" value="ECO:0007669"/>
    <property type="project" value="UniProtKB-SubCell"/>
</dbReference>
<dbReference type="InterPro" id="IPR050721">
    <property type="entry name" value="Trk_Ktr_HKT_K-transport"/>
</dbReference>
<dbReference type="PANTHER" id="PTHR43833:SF9">
    <property type="entry name" value="POTASSIUM CHANNEL PROTEIN YUGO-RELATED"/>
    <property type="match status" value="1"/>
</dbReference>
<keyword evidence="5" id="KW-0813">Transport</keyword>
<evidence type="ECO:0000256" key="2">
    <source>
        <dbReference type="SAM" id="Phobius"/>
    </source>
</evidence>
<dbReference type="Pfam" id="PF02080">
    <property type="entry name" value="TrkA_C"/>
    <property type="match status" value="1"/>
</dbReference>
<sequence length="340" mass="37736">MREHFRFFKKLYYALGLILTIVFIGIIGYVWVEGWSVFDAFYMTVITVTTVGFNEVHVMSDWGKLFTAFLIITSFGTFAYAISAVTTYIVSGDYVKYYKEFKKMKSLQNLSGHTIVCGYGRVGNQAAHDLKFYKKKFLVIERSPEVSENDLNETMFIKGDATKDKILVDAGVKTATALITALPKDADNLFVVLSARELNPNLKIISRASSYSSMRKLRIAGANNVIMPDTVGGAHMASLVVNPDVMEFLDLIKISGKAAMNLEEIDFKELPENLQFCTINNLVAKAEKGCNVIGYKSAEGNYIINPDGEIKIGPGSKLFVLGNPNQIKSFNNLFGIKPSS</sequence>
<dbReference type="InterPro" id="IPR036291">
    <property type="entry name" value="NAD(P)-bd_dom_sf"/>
</dbReference>